<dbReference type="AlphaFoldDB" id="A0A939P8Y7"/>
<dbReference type="CDD" id="cd07505">
    <property type="entry name" value="HAD_BPGM-like"/>
    <property type="match status" value="1"/>
</dbReference>
<dbReference type="PANTHER" id="PTHR46193">
    <property type="entry name" value="6-PHOSPHOGLUCONATE PHOSPHATASE"/>
    <property type="match status" value="1"/>
</dbReference>
<dbReference type="Proteomes" id="UP000669179">
    <property type="component" value="Unassembled WGS sequence"/>
</dbReference>
<dbReference type="SFLD" id="SFLDS00003">
    <property type="entry name" value="Haloacid_Dehalogenase"/>
    <property type="match status" value="1"/>
</dbReference>
<evidence type="ECO:0000256" key="3">
    <source>
        <dbReference type="ARBA" id="ARBA00022723"/>
    </source>
</evidence>
<dbReference type="Gene3D" id="3.40.50.1000">
    <property type="entry name" value="HAD superfamily/HAD-like"/>
    <property type="match status" value="1"/>
</dbReference>
<gene>
    <name evidence="6" type="ORF">J4573_12955</name>
</gene>
<dbReference type="GO" id="GO:0046872">
    <property type="term" value="F:metal ion binding"/>
    <property type="evidence" value="ECO:0007669"/>
    <property type="project" value="UniProtKB-KW"/>
</dbReference>
<dbReference type="Gene3D" id="1.10.150.240">
    <property type="entry name" value="Putative phosphatase, domain 2"/>
    <property type="match status" value="1"/>
</dbReference>
<dbReference type="PANTHER" id="PTHR46193:SF18">
    <property type="entry name" value="HEXITOL PHOSPHATASE B"/>
    <property type="match status" value="1"/>
</dbReference>
<accession>A0A939P8Y7</accession>
<keyword evidence="3" id="KW-0479">Metal-binding</keyword>
<evidence type="ECO:0000313" key="7">
    <source>
        <dbReference type="Proteomes" id="UP000669179"/>
    </source>
</evidence>
<name>A0A939P8Y7_9ACTN</name>
<comment type="caution">
    <text evidence="6">The sequence shown here is derived from an EMBL/GenBank/DDBJ whole genome shotgun (WGS) entry which is preliminary data.</text>
</comment>
<proteinExistence type="inferred from homology"/>
<dbReference type="InterPro" id="IPR036412">
    <property type="entry name" value="HAD-like_sf"/>
</dbReference>
<keyword evidence="7" id="KW-1185">Reference proteome</keyword>
<dbReference type="EMBL" id="JAGEOJ010000005">
    <property type="protein sequence ID" value="MBO2448005.1"/>
    <property type="molecule type" value="Genomic_DNA"/>
</dbReference>
<dbReference type="InterPro" id="IPR051600">
    <property type="entry name" value="Beta-PGM-like"/>
</dbReference>
<dbReference type="InterPro" id="IPR023214">
    <property type="entry name" value="HAD_sf"/>
</dbReference>
<organism evidence="6 7">
    <name type="scientific">Actinomadura barringtoniae</name>
    <dbReference type="NCBI Taxonomy" id="1427535"/>
    <lineage>
        <taxon>Bacteria</taxon>
        <taxon>Bacillati</taxon>
        <taxon>Actinomycetota</taxon>
        <taxon>Actinomycetes</taxon>
        <taxon>Streptosporangiales</taxon>
        <taxon>Thermomonosporaceae</taxon>
        <taxon>Actinomadura</taxon>
    </lineage>
</organism>
<dbReference type="NCBIfam" id="TIGR01509">
    <property type="entry name" value="HAD-SF-IA-v3"/>
    <property type="match status" value="1"/>
</dbReference>
<dbReference type="SUPFAM" id="SSF56784">
    <property type="entry name" value="HAD-like"/>
    <property type="match status" value="1"/>
</dbReference>
<dbReference type="RefSeq" id="WP_208255673.1">
    <property type="nucleotide sequence ID" value="NZ_JAGEOJ010000005.1"/>
</dbReference>
<dbReference type="InterPro" id="IPR006439">
    <property type="entry name" value="HAD-SF_hydro_IA"/>
</dbReference>
<dbReference type="Pfam" id="PF00702">
    <property type="entry name" value="Hydrolase"/>
    <property type="match status" value="1"/>
</dbReference>
<evidence type="ECO:0000256" key="5">
    <source>
        <dbReference type="ARBA" id="ARBA00023277"/>
    </source>
</evidence>
<dbReference type="InterPro" id="IPR023198">
    <property type="entry name" value="PGP-like_dom2"/>
</dbReference>
<dbReference type="PRINTS" id="PR00413">
    <property type="entry name" value="HADHALOGNASE"/>
</dbReference>
<keyword evidence="4" id="KW-0460">Magnesium</keyword>
<comment type="similarity">
    <text evidence="2">Belongs to the HAD-like hydrolase superfamily. CbbY/CbbZ/Gph/YieH family.</text>
</comment>
<evidence type="ECO:0000256" key="1">
    <source>
        <dbReference type="ARBA" id="ARBA00001946"/>
    </source>
</evidence>
<reference evidence="6" key="1">
    <citation type="submission" date="2021-03" db="EMBL/GenBank/DDBJ databases">
        <authorList>
            <person name="Kanchanasin P."/>
            <person name="Saeng-In P."/>
            <person name="Phongsopitanun W."/>
            <person name="Yuki M."/>
            <person name="Kudo T."/>
            <person name="Ohkuma M."/>
            <person name="Tanasupawat S."/>
        </authorList>
    </citation>
    <scope>NUCLEOTIDE SEQUENCE</scope>
    <source>
        <strain evidence="6">GKU 128</strain>
    </source>
</reference>
<keyword evidence="5" id="KW-0119">Carbohydrate metabolism</keyword>
<protein>
    <submittedName>
        <fullName evidence="6">HAD family phosphatase</fullName>
    </submittedName>
</protein>
<dbReference type="SFLD" id="SFLDG01129">
    <property type="entry name" value="C1.5:_HAD__Beta-PGM__Phosphata"/>
    <property type="match status" value="1"/>
</dbReference>
<evidence type="ECO:0000256" key="4">
    <source>
        <dbReference type="ARBA" id="ARBA00022842"/>
    </source>
</evidence>
<evidence type="ECO:0000256" key="2">
    <source>
        <dbReference type="ARBA" id="ARBA00006171"/>
    </source>
</evidence>
<sequence>MRAGPVRVAGLNGVRAAIFDFNGTITDDEVLQYEIYAELAAELLGVELTLADYLSELAGRSDPAIVDALLERAHAVDAADAAARERLLAERLRRYRDRIAGAPPVRSGTAALIEALAASRVPLAVATGALRSEVEAVLSAAGLADAFAAIVSIEDVGRGKPDPESFLRAYDLLKASTESPLEPADVVVFEDSPFGIAAARSAGMRCVAAHLTSEPAHPPDAVLDALGPELLSTNQARRPPPTP</sequence>
<evidence type="ECO:0000313" key="6">
    <source>
        <dbReference type="EMBL" id="MBO2448005.1"/>
    </source>
</evidence>
<dbReference type="GO" id="GO:0003824">
    <property type="term" value="F:catalytic activity"/>
    <property type="evidence" value="ECO:0007669"/>
    <property type="project" value="UniProtKB-ARBA"/>
</dbReference>
<comment type="cofactor">
    <cofactor evidence="1">
        <name>Mg(2+)</name>
        <dbReference type="ChEBI" id="CHEBI:18420"/>
    </cofactor>
</comment>